<evidence type="ECO:0000313" key="10">
    <source>
        <dbReference type="Proteomes" id="UP000014197"/>
    </source>
</evidence>
<evidence type="ECO:0000256" key="3">
    <source>
        <dbReference type="ARBA" id="ARBA00023172"/>
    </source>
</evidence>
<name>R2SNN5_9ENTE</name>
<evidence type="ECO:0000259" key="6">
    <source>
        <dbReference type="PROSITE" id="PS51900"/>
    </source>
</evidence>
<comment type="caution">
    <text evidence="7">The sequence shown here is derived from an EMBL/GenBank/DDBJ whole genome shotgun (WGS) entry which is preliminary data.</text>
</comment>
<accession>R2SNN5</accession>
<dbReference type="InterPro" id="IPR002104">
    <property type="entry name" value="Integrase_catalytic"/>
</dbReference>
<sequence length="300" mass="34462">MNYWLNILIREQIKISTHSSYHSKMKQHIFPLLGRKKLTLLSDRDIEWFLKALSGKGLSNTTINNIYVILKSALSKAYSEKVIVENPCSTIVSPKIKKKEIFVLTIEQQQRLEKIALQETACSSVIISLYTGLRIGEISGLTWSDVDLENRVISIKRTLQRISIANSKTKTKIIFGSPKTESSIRKIPIAANLADYLMEKKERSTSEFVISHKNKYMEPRLINHHFKKMTKEAKLENIHFHVLRHTFATRCIEQGIDIATLSKLLGHKSTKMTLDTYAGSLWETREKAISLIDTQLQLRH</sequence>
<dbReference type="GO" id="GO:0006310">
    <property type="term" value="P:DNA recombination"/>
    <property type="evidence" value="ECO:0007669"/>
    <property type="project" value="UniProtKB-KW"/>
</dbReference>
<evidence type="ECO:0008006" key="11">
    <source>
        <dbReference type="Google" id="ProtNLM"/>
    </source>
</evidence>
<dbReference type="InterPro" id="IPR044068">
    <property type="entry name" value="CB"/>
</dbReference>
<dbReference type="EMBL" id="ASVY01000003">
    <property type="protein sequence ID" value="EOT60089.1"/>
    <property type="molecule type" value="Genomic_DNA"/>
</dbReference>
<dbReference type="InterPro" id="IPR013762">
    <property type="entry name" value="Integrase-like_cat_sf"/>
</dbReference>
<dbReference type="EMBL" id="AJAR01000015">
    <property type="protein sequence ID" value="EOH96800.1"/>
    <property type="molecule type" value="Genomic_DNA"/>
</dbReference>
<comment type="similarity">
    <text evidence="1">Belongs to the 'phage' integrase family.</text>
</comment>
<organism evidence="7 9">
    <name type="scientific">Enterococcus haemoperoxidus ATCC BAA-382</name>
    <dbReference type="NCBI Taxonomy" id="1158608"/>
    <lineage>
        <taxon>Bacteria</taxon>
        <taxon>Bacillati</taxon>
        <taxon>Bacillota</taxon>
        <taxon>Bacilli</taxon>
        <taxon>Lactobacillales</taxon>
        <taxon>Enterococcaceae</taxon>
        <taxon>Enterococcus</taxon>
    </lineage>
</organism>
<dbReference type="eggNOG" id="COG0582">
    <property type="taxonomic scope" value="Bacteria"/>
</dbReference>
<gene>
    <name evidence="8" type="ORF">I583_02724</name>
    <name evidence="7" type="ORF">UAW_01758</name>
</gene>
<dbReference type="PANTHER" id="PTHR30349:SF64">
    <property type="entry name" value="PROPHAGE INTEGRASE INTD-RELATED"/>
    <property type="match status" value="1"/>
</dbReference>
<dbReference type="InterPro" id="IPR011010">
    <property type="entry name" value="DNA_brk_join_enz"/>
</dbReference>
<dbReference type="CDD" id="cd01189">
    <property type="entry name" value="INT_ICEBs1_C_like"/>
    <property type="match status" value="1"/>
</dbReference>
<evidence type="ECO:0000256" key="1">
    <source>
        <dbReference type="ARBA" id="ARBA00008857"/>
    </source>
</evidence>
<reference evidence="7 9" key="1">
    <citation type="submission" date="2013-02" db="EMBL/GenBank/DDBJ databases">
        <title>The Genome Sequence of Enterococcus haemoperoxidus BAA-382.</title>
        <authorList>
            <consortium name="The Broad Institute Genome Sequencing Platform"/>
            <consortium name="The Broad Institute Genome Sequencing Center for Infectious Disease"/>
            <person name="Earl A.M."/>
            <person name="Gilmore M.S."/>
            <person name="Lebreton F."/>
            <person name="Walker B."/>
            <person name="Young S.K."/>
            <person name="Zeng Q."/>
            <person name="Gargeya S."/>
            <person name="Fitzgerald M."/>
            <person name="Haas B."/>
            <person name="Abouelleil A."/>
            <person name="Alvarado L."/>
            <person name="Arachchi H.M."/>
            <person name="Berlin A.M."/>
            <person name="Chapman S.B."/>
            <person name="Dewar J."/>
            <person name="Goldberg J."/>
            <person name="Griggs A."/>
            <person name="Gujja S."/>
            <person name="Hansen M."/>
            <person name="Howarth C."/>
            <person name="Imamovic A."/>
            <person name="Larimer J."/>
            <person name="McCowan C."/>
            <person name="Murphy C."/>
            <person name="Neiman D."/>
            <person name="Pearson M."/>
            <person name="Priest M."/>
            <person name="Roberts A."/>
            <person name="Saif S."/>
            <person name="Shea T."/>
            <person name="Sisk P."/>
            <person name="Sykes S."/>
            <person name="Wortman J."/>
            <person name="Nusbaum C."/>
            <person name="Birren B."/>
        </authorList>
    </citation>
    <scope>NUCLEOTIDE SEQUENCE [LARGE SCALE GENOMIC DNA]</scope>
    <source>
        <strain evidence="7 9">ATCC BAA-382</strain>
    </source>
</reference>
<dbReference type="InterPro" id="IPR010998">
    <property type="entry name" value="Integrase_recombinase_N"/>
</dbReference>
<keyword evidence="2 4" id="KW-0238">DNA-binding</keyword>
<feature type="domain" description="Tyr recombinase" evidence="5">
    <location>
        <begin position="99"/>
        <end position="293"/>
    </location>
</feature>
<evidence type="ECO:0000313" key="9">
    <source>
        <dbReference type="Proteomes" id="UP000013858"/>
    </source>
</evidence>
<dbReference type="STRING" id="155618.RV06_GL001595"/>
<proteinExistence type="inferred from homology"/>
<dbReference type="Proteomes" id="UP000014197">
    <property type="component" value="Unassembled WGS sequence"/>
</dbReference>
<dbReference type="AlphaFoldDB" id="R2SNN5"/>
<dbReference type="SUPFAM" id="SSF56349">
    <property type="entry name" value="DNA breaking-rejoining enzymes"/>
    <property type="match status" value="1"/>
</dbReference>
<evidence type="ECO:0000313" key="7">
    <source>
        <dbReference type="EMBL" id="EOH96800.1"/>
    </source>
</evidence>
<evidence type="ECO:0000256" key="4">
    <source>
        <dbReference type="PROSITE-ProRule" id="PRU01248"/>
    </source>
</evidence>
<dbReference type="GO" id="GO:0015074">
    <property type="term" value="P:DNA integration"/>
    <property type="evidence" value="ECO:0007669"/>
    <property type="project" value="InterPro"/>
</dbReference>
<dbReference type="Gene3D" id="1.10.150.130">
    <property type="match status" value="1"/>
</dbReference>
<keyword evidence="10" id="KW-1185">Reference proteome</keyword>
<feature type="domain" description="Core-binding (CB)" evidence="6">
    <location>
        <begin position="1"/>
        <end position="78"/>
    </location>
</feature>
<dbReference type="GO" id="GO:0003677">
    <property type="term" value="F:DNA binding"/>
    <property type="evidence" value="ECO:0007669"/>
    <property type="project" value="UniProtKB-UniRule"/>
</dbReference>
<dbReference type="InterPro" id="IPR050090">
    <property type="entry name" value="Tyrosine_recombinase_XerCD"/>
</dbReference>
<dbReference type="PATRIC" id="fig|1158608.3.peg.1735"/>
<protein>
    <recommendedName>
        <fullName evidence="11">Tyr recombinase domain-containing protein</fullName>
    </recommendedName>
</protein>
<evidence type="ECO:0000259" key="5">
    <source>
        <dbReference type="PROSITE" id="PS51898"/>
    </source>
</evidence>
<dbReference type="Gene3D" id="1.10.443.10">
    <property type="entry name" value="Intergrase catalytic core"/>
    <property type="match status" value="1"/>
</dbReference>
<evidence type="ECO:0000256" key="2">
    <source>
        <dbReference type="ARBA" id="ARBA00023125"/>
    </source>
</evidence>
<dbReference type="PANTHER" id="PTHR30349">
    <property type="entry name" value="PHAGE INTEGRASE-RELATED"/>
    <property type="match status" value="1"/>
</dbReference>
<dbReference type="PROSITE" id="PS51900">
    <property type="entry name" value="CB"/>
    <property type="match status" value="1"/>
</dbReference>
<dbReference type="Proteomes" id="UP000013858">
    <property type="component" value="Unassembled WGS sequence"/>
</dbReference>
<dbReference type="Pfam" id="PF00589">
    <property type="entry name" value="Phage_integrase"/>
    <property type="match status" value="1"/>
</dbReference>
<evidence type="ECO:0000313" key="8">
    <source>
        <dbReference type="EMBL" id="EOT60089.1"/>
    </source>
</evidence>
<reference evidence="8 10" key="2">
    <citation type="submission" date="2013-03" db="EMBL/GenBank/DDBJ databases">
        <title>The Genome Sequence of Enterococcus haemoperoxidus BAA-382 (PacBio/Illumina hybrid assembly).</title>
        <authorList>
            <consortium name="The Broad Institute Genomics Platform"/>
            <consortium name="The Broad Institute Genome Sequencing Center for Infectious Disease"/>
            <person name="Earl A."/>
            <person name="Russ C."/>
            <person name="Gilmore M."/>
            <person name="Surin D."/>
            <person name="Walker B."/>
            <person name="Young S."/>
            <person name="Zeng Q."/>
            <person name="Gargeya S."/>
            <person name="Fitzgerald M."/>
            <person name="Haas B."/>
            <person name="Abouelleil A."/>
            <person name="Allen A.W."/>
            <person name="Alvarado L."/>
            <person name="Arachchi H.M."/>
            <person name="Berlin A.M."/>
            <person name="Chapman S.B."/>
            <person name="Gainer-Dewar J."/>
            <person name="Goldberg J."/>
            <person name="Griggs A."/>
            <person name="Gujja S."/>
            <person name="Hansen M."/>
            <person name="Howarth C."/>
            <person name="Imamovic A."/>
            <person name="Ireland A."/>
            <person name="Larimer J."/>
            <person name="McCowan C."/>
            <person name="Murphy C."/>
            <person name="Pearson M."/>
            <person name="Poon T.W."/>
            <person name="Priest M."/>
            <person name="Roberts A."/>
            <person name="Saif S."/>
            <person name="Shea T."/>
            <person name="Sisk P."/>
            <person name="Sykes S."/>
            <person name="Wortman J."/>
            <person name="Nusbaum C."/>
            <person name="Birren B."/>
        </authorList>
    </citation>
    <scope>NUCLEOTIDE SEQUENCE [LARGE SCALE GENOMIC DNA]</scope>
    <source>
        <strain evidence="8 10">ATCC BAA-382</strain>
    </source>
</reference>
<dbReference type="PROSITE" id="PS51898">
    <property type="entry name" value="TYR_RECOMBINASE"/>
    <property type="match status" value="1"/>
</dbReference>
<keyword evidence="3" id="KW-0233">DNA recombination</keyword>